<dbReference type="Gene3D" id="3.40.30.10">
    <property type="entry name" value="Glutaredoxin"/>
    <property type="match status" value="1"/>
</dbReference>
<dbReference type="AlphaFoldDB" id="A0AAD5TD13"/>
<dbReference type="Pfam" id="PF13409">
    <property type="entry name" value="GST_N_2"/>
    <property type="match status" value="1"/>
</dbReference>
<dbReference type="InterPro" id="IPR036282">
    <property type="entry name" value="Glutathione-S-Trfase_C_sf"/>
</dbReference>
<dbReference type="InterPro" id="IPR036249">
    <property type="entry name" value="Thioredoxin-like_sf"/>
</dbReference>
<evidence type="ECO:0000259" key="1">
    <source>
        <dbReference type="PROSITE" id="PS50404"/>
    </source>
</evidence>
<dbReference type="EMBL" id="JADGJQ010000092">
    <property type="protein sequence ID" value="KAJ3170855.1"/>
    <property type="molecule type" value="Genomic_DNA"/>
</dbReference>
<feature type="domain" description="GST N-terminal" evidence="1">
    <location>
        <begin position="1"/>
        <end position="89"/>
    </location>
</feature>
<keyword evidence="3" id="KW-1185">Reference proteome</keyword>
<comment type="caution">
    <text evidence="2">The sequence shown here is derived from an EMBL/GenBank/DDBJ whole genome shotgun (WGS) entry which is preliminary data.</text>
</comment>
<name>A0AAD5TD13_9FUNG</name>
<dbReference type="Proteomes" id="UP001212152">
    <property type="component" value="Unassembled WGS sequence"/>
</dbReference>
<dbReference type="PROSITE" id="PS50404">
    <property type="entry name" value="GST_NTER"/>
    <property type="match status" value="1"/>
</dbReference>
<organism evidence="2 3">
    <name type="scientific">Geranomyces variabilis</name>
    <dbReference type="NCBI Taxonomy" id="109894"/>
    <lineage>
        <taxon>Eukaryota</taxon>
        <taxon>Fungi</taxon>
        <taxon>Fungi incertae sedis</taxon>
        <taxon>Chytridiomycota</taxon>
        <taxon>Chytridiomycota incertae sedis</taxon>
        <taxon>Chytridiomycetes</taxon>
        <taxon>Spizellomycetales</taxon>
        <taxon>Powellomycetaceae</taxon>
        <taxon>Geranomyces</taxon>
    </lineage>
</organism>
<dbReference type="SUPFAM" id="SSF47616">
    <property type="entry name" value="GST C-terminal domain-like"/>
    <property type="match status" value="1"/>
</dbReference>
<protein>
    <recommendedName>
        <fullName evidence="1">GST N-terminal domain-containing protein</fullName>
    </recommendedName>
</protein>
<dbReference type="Gene3D" id="1.20.1050.10">
    <property type="match status" value="1"/>
</dbReference>
<dbReference type="SUPFAM" id="SSF52833">
    <property type="entry name" value="Thioredoxin-like"/>
    <property type="match status" value="1"/>
</dbReference>
<evidence type="ECO:0000313" key="2">
    <source>
        <dbReference type="EMBL" id="KAJ3170855.1"/>
    </source>
</evidence>
<evidence type="ECO:0000313" key="3">
    <source>
        <dbReference type="Proteomes" id="UP001212152"/>
    </source>
</evidence>
<accession>A0AAD5TD13</accession>
<proteinExistence type="predicted"/>
<sequence>MMKLYCSPTSPYARKALILVHELGLGPERITLTPVRANPNPTAASDSPMLAQHNPLAKLPVLILDDGVTAIYDSTVICQYLDSLRGQDDKGHCCFFPRESDPSRWTQLTLHALATGMCEAASMCVYERNPTIRAAEFYSQAVVDAQWAKIARGLDELELRARAKRLDGWTIGEVAVVCVLGYLDLRFAEKAWREGRPALAAWAAKAEEERASVRETKPPPA</sequence>
<dbReference type="CDD" id="cd03205">
    <property type="entry name" value="GST_C_6"/>
    <property type="match status" value="1"/>
</dbReference>
<reference evidence="2" key="1">
    <citation type="submission" date="2020-05" db="EMBL/GenBank/DDBJ databases">
        <title>Phylogenomic resolution of chytrid fungi.</title>
        <authorList>
            <person name="Stajich J.E."/>
            <person name="Amses K."/>
            <person name="Simmons R."/>
            <person name="Seto K."/>
            <person name="Myers J."/>
            <person name="Bonds A."/>
            <person name="Quandt C.A."/>
            <person name="Barry K."/>
            <person name="Liu P."/>
            <person name="Grigoriev I."/>
            <person name="Longcore J.E."/>
            <person name="James T.Y."/>
        </authorList>
    </citation>
    <scope>NUCLEOTIDE SEQUENCE</scope>
    <source>
        <strain evidence="2">JEL0379</strain>
    </source>
</reference>
<dbReference type="InterPro" id="IPR004045">
    <property type="entry name" value="Glutathione_S-Trfase_N"/>
</dbReference>
<dbReference type="Pfam" id="PF13410">
    <property type="entry name" value="GST_C_2"/>
    <property type="match status" value="1"/>
</dbReference>
<gene>
    <name evidence="2" type="ORF">HDU87_008683</name>
</gene>